<protein>
    <submittedName>
        <fullName evidence="3 4">Normal mucosa of esophagus-specific gene 1 protein-like</fullName>
    </submittedName>
</protein>
<dbReference type="Pfam" id="PF06522">
    <property type="entry name" value="B12D"/>
    <property type="match status" value="1"/>
</dbReference>
<accession>A0ABM1B744</accession>
<keyword evidence="1" id="KW-1133">Transmembrane helix</keyword>
<keyword evidence="1" id="KW-0812">Transmembrane</keyword>
<keyword evidence="1" id="KW-0472">Membrane</keyword>
<dbReference type="RefSeq" id="XP_013776153.1">
    <property type="nucleotide sequence ID" value="XM_013920699.2"/>
</dbReference>
<evidence type="ECO:0000313" key="2">
    <source>
        <dbReference type="Proteomes" id="UP000694941"/>
    </source>
</evidence>
<evidence type="ECO:0000256" key="1">
    <source>
        <dbReference type="SAM" id="Phobius"/>
    </source>
</evidence>
<proteinExistence type="predicted"/>
<dbReference type="RefSeq" id="XP_013776154.1">
    <property type="nucleotide sequence ID" value="XM_013920700.2"/>
</dbReference>
<keyword evidence="2" id="KW-1185">Reference proteome</keyword>
<evidence type="ECO:0000313" key="4">
    <source>
        <dbReference type="RefSeq" id="XP_013776154.1"/>
    </source>
</evidence>
<dbReference type="PANTHER" id="PTHR14256">
    <property type="entry name" value="NADH-UBIQUINONE OXIDOREDUCTASE MLRQ SUBUNIT"/>
    <property type="match status" value="1"/>
</dbReference>
<gene>
    <name evidence="3 4" type="primary">LOC106460943</name>
</gene>
<dbReference type="GeneID" id="106460943"/>
<reference evidence="3 4" key="1">
    <citation type="submission" date="2025-05" db="UniProtKB">
        <authorList>
            <consortium name="RefSeq"/>
        </authorList>
    </citation>
    <scope>IDENTIFICATION</scope>
    <source>
        <tissue evidence="3 4">Muscle</tissue>
    </source>
</reference>
<dbReference type="InterPro" id="IPR010530">
    <property type="entry name" value="B12D"/>
</dbReference>
<evidence type="ECO:0000313" key="3">
    <source>
        <dbReference type="RefSeq" id="XP_013776153.1"/>
    </source>
</evidence>
<organism evidence="2 3">
    <name type="scientific">Limulus polyphemus</name>
    <name type="common">Atlantic horseshoe crab</name>
    <dbReference type="NCBI Taxonomy" id="6850"/>
    <lineage>
        <taxon>Eukaryota</taxon>
        <taxon>Metazoa</taxon>
        <taxon>Ecdysozoa</taxon>
        <taxon>Arthropoda</taxon>
        <taxon>Chelicerata</taxon>
        <taxon>Merostomata</taxon>
        <taxon>Xiphosura</taxon>
        <taxon>Limulidae</taxon>
        <taxon>Limulus</taxon>
    </lineage>
</organism>
<dbReference type="Proteomes" id="UP000694941">
    <property type="component" value="Unplaced"/>
</dbReference>
<dbReference type="PANTHER" id="PTHR14256:SF3">
    <property type="entry name" value="NORMAL MUCOSA OF ESOPHAGUS-SPECIFIC GENE 1 PROTEIN"/>
    <property type="match status" value="1"/>
</dbReference>
<feature type="transmembrane region" description="Helical" evidence="1">
    <location>
        <begin position="32"/>
        <end position="55"/>
    </location>
</feature>
<sequence>MASPGNKPSAISHGEMKNFAFGFRAMRKKPEIIPLIAIMTTACVGVAAYCVYALVHKSDVMIDRRRQQPPWERVNPETPQKLFTVNQEYKKIPELESLKKDLGSS</sequence>
<name>A0ABM1B744_LIMPO</name>